<dbReference type="AlphaFoldDB" id="A0A090FXR2"/>
<protein>
    <recommendedName>
        <fullName evidence="7">Class III aminotransferase</fullName>
    </recommendedName>
</protein>
<dbReference type="Proteomes" id="UP000046122">
    <property type="component" value="Unassembled WGS sequence"/>
</dbReference>
<evidence type="ECO:0000256" key="2">
    <source>
        <dbReference type="ARBA" id="ARBA00022679"/>
    </source>
</evidence>
<proteinExistence type="predicted"/>
<dbReference type="PANTHER" id="PTHR37418">
    <property type="entry name" value="3-KETO-5-AMINOHEXANOATE CLEAVAGE ENZYME-RELATED"/>
    <property type="match status" value="1"/>
</dbReference>
<keyword evidence="3" id="KW-0479">Metal-binding</keyword>
<dbReference type="InterPro" id="IPR008567">
    <property type="entry name" value="BKACE"/>
</dbReference>
<keyword evidence="4" id="KW-0862">Zinc</keyword>
<evidence type="ECO:0000256" key="1">
    <source>
        <dbReference type="ARBA" id="ARBA00001947"/>
    </source>
</evidence>
<dbReference type="InterPro" id="IPR013785">
    <property type="entry name" value="Aldolase_TIM"/>
</dbReference>
<evidence type="ECO:0008006" key="7">
    <source>
        <dbReference type="Google" id="ProtNLM"/>
    </source>
</evidence>
<dbReference type="PANTHER" id="PTHR37418:SF2">
    <property type="entry name" value="3-KETO-5-AMINOHEXANOATE CLEAVAGE ENZYME"/>
    <property type="match status" value="1"/>
</dbReference>
<dbReference type="GO" id="GO:0043720">
    <property type="term" value="F:3-keto-5-aminohexanoate cleavage activity"/>
    <property type="evidence" value="ECO:0007669"/>
    <property type="project" value="InterPro"/>
</dbReference>
<gene>
    <name evidence="5" type="ORF">MPL3365_140237</name>
</gene>
<keyword evidence="2" id="KW-0808">Transferase</keyword>
<dbReference type="Gene3D" id="3.20.20.70">
    <property type="entry name" value="Aldolase class I"/>
    <property type="match status" value="1"/>
</dbReference>
<dbReference type="GO" id="GO:0046872">
    <property type="term" value="F:metal ion binding"/>
    <property type="evidence" value="ECO:0007669"/>
    <property type="project" value="UniProtKB-KW"/>
</dbReference>
<sequence length="292" mass="31676">MIQLSGHGTMSRSSHRPVAIAVAPNGGRRTKADHPALPMTPAELARAAAECLDAGASMIHLHVRDRHGQHILDPDAYRAAILAVRQAVGDAMVVQITSESLGAYEAGKQMDVVRQTRPEAVSLALRELVPGRDAESDFAAFLAWLKRESITPQIILYEPDETLYLFDMHRRGLIPWDHIPVLLVLGRYTASQQSAPNDLLPFLSPGMPRFRSFMVCAFGRDEAACVCAGALFGGDVRVGFENNLLQPDGSMAASNAVLVHTVAQQLRGFGRSIRSAASLRHDWEAGDGDEPP</sequence>
<evidence type="ECO:0000313" key="6">
    <source>
        <dbReference type="Proteomes" id="UP000046122"/>
    </source>
</evidence>
<comment type="cofactor">
    <cofactor evidence="1">
        <name>Zn(2+)</name>
        <dbReference type="ChEBI" id="CHEBI:29105"/>
    </cofactor>
</comment>
<evidence type="ECO:0000256" key="4">
    <source>
        <dbReference type="ARBA" id="ARBA00022833"/>
    </source>
</evidence>
<evidence type="ECO:0000256" key="3">
    <source>
        <dbReference type="ARBA" id="ARBA00022723"/>
    </source>
</evidence>
<dbReference type="Pfam" id="PF05853">
    <property type="entry name" value="BKACE"/>
    <property type="match status" value="1"/>
</dbReference>
<accession>A0A090FXR2</accession>
<reference evidence="5 6" key="1">
    <citation type="submission" date="2014-08" db="EMBL/GenBank/DDBJ databases">
        <authorList>
            <person name="Moulin Lionel"/>
        </authorList>
    </citation>
    <scope>NUCLEOTIDE SEQUENCE [LARGE SCALE GENOMIC DNA]</scope>
</reference>
<name>A0A090FXR2_MESPL</name>
<organism evidence="5 6">
    <name type="scientific">Mesorhizobium plurifarium</name>
    <dbReference type="NCBI Taxonomy" id="69974"/>
    <lineage>
        <taxon>Bacteria</taxon>
        <taxon>Pseudomonadati</taxon>
        <taxon>Pseudomonadota</taxon>
        <taxon>Alphaproteobacteria</taxon>
        <taxon>Hyphomicrobiales</taxon>
        <taxon>Phyllobacteriaceae</taxon>
        <taxon>Mesorhizobium</taxon>
    </lineage>
</organism>
<evidence type="ECO:0000313" key="5">
    <source>
        <dbReference type="EMBL" id="CDX52128.1"/>
    </source>
</evidence>
<dbReference type="EMBL" id="CCNE01000006">
    <property type="protein sequence ID" value="CDX52128.1"/>
    <property type="molecule type" value="Genomic_DNA"/>
</dbReference>